<accession>A0A642UG63</accession>
<dbReference type="OrthoDB" id="266718at2759"/>
<feature type="region of interest" description="Disordered" evidence="6">
    <location>
        <begin position="723"/>
        <end position="854"/>
    </location>
</feature>
<feature type="compositionally biased region" description="Basic and acidic residues" evidence="6">
    <location>
        <begin position="688"/>
        <end position="707"/>
    </location>
</feature>
<keyword evidence="9" id="KW-1185">Reference proteome</keyword>
<reference evidence="8 9" key="1">
    <citation type="submission" date="2019-07" db="EMBL/GenBank/DDBJ databases">
        <title>Genome assembly of two rare yeast pathogens: Diutina rugosa and Trichomonascus ciferrii.</title>
        <authorList>
            <person name="Mixao V."/>
            <person name="Saus E."/>
            <person name="Hansen A."/>
            <person name="Lass-Flor C."/>
            <person name="Gabaldon T."/>
        </authorList>
    </citation>
    <scope>NUCLEOTIDE SEQUENCE [LARGE SCALE GENOMIC DNA]</scope>
    <source>
        <strain evidence="8 9">CBS 613</strain>
    </source>
</reference>
<feature type="region of interest" description="Disordered" evidence="6">
    <location>
        <begin position="421"/>
        <end position="455"/>
    </location>
</feature>
<feature type="compositionally biased region" description="Polar residues" evidence="6">
    <location>
        <begin position="723"/>
        <end position="738"/>
    </location>
</feature>
<dbReference type="OMA" id="RFVRYAM"/>
<dbReference type="Proteomes" id="UP000449547">
    <property type="component" value="Unassembled WGS sequence"/>
</dbReference>
<evidence type="ECO:0000259" key="7">
    <source>
        <dbReference type="PROSITE" id="PS50011"/>
    </source>
</evidence>
<feature type="domain" description="Protein kinase" evidence="7">
    <location>
        <begin position="1111"/>
        <end position="1381"/>
    </location>
</feature>
<feature type="compositionally biased region" description="Polar residues" evidence="6">
    <location>
        <begin position="1053"/>
        <end position="1063"/>
    </location>
</feature>
<feature type="compositionally biased region" description="Low complexity" evidence="6">
    <location>
        <begin position="661"/>
        <end position="670"/>
    </location>
</feature>
<name>A0A642UG63_DIURU</name>
<keyword evidence="4 5" id="KW-0067">ATP-binding</keyword>
<evidence type="ECO:0000256" key="5">
    <source>
        <dbReference type="PROSITE-ProRule" id="PRU10141"/>
    </source>
</evidence>
<dbReference type="GO" id="GO:0004672">
    <property type="term" value="F:protein kinase activity"/>
    <property type="evidence" value="ECO:0007669"/>
    <property type="project" value="InterPro"/>
</dbReference>
<keyword evidence="1" id="KW-0808">Transferase</keyword>
<dbReference type="PROSITE" id="PS00107">
    <property type="entry name" value="PROTEIN_KINASE_ATP"/>
    <property type="match status" value="1"/>
</dbReference>
<feature type="compositionally biased region" description="Low complexity" evidence="6">
    <location>
        <begin position="771"/>
        <end position="792"/>
    </location>
</feature>
<dbReference type="VEuPathDB" id="FungiDB:DIURU_005417"/>
<keyword evidence="3" id="KW-0418">Kinase</keyword>
<evidence type="ECO:0000256" key="6">
    <source>
        <dbReference type="SAM" id="MobiDB-lite"/>
    </source>
</evidence>
<feature type="compositionally biased region" description="Low complexity" evidence="6">
    <location>
        <begin position="109"/>
        <end position="120"/>
    </location>
</feature>
<evidence type="ECO:0000256" key="4">
    <source>
        <dbReference type="ARBA" id="ARBA00022840"/>
    </source>
</evidence>
<dbReference type="Gene3D" id="1.10.510.10">
    <property type="entry name" value="Transferase(Phosphotransferase) domain 1"/>
    <property type="match status" value="1"/>
</dbReference>
<feature type="region of interest" description="Disordered" evidence="6">
    <location>
        <begin position="348"/>
        <end position="404"/>
    </location>
</feature>
<feature type="compositionally biased region" description="Low complexity" evidence="6">
    <location>
        <begin position="9"/>
        <end position="24"/>
    </location>
</feature>
<feature type="region of interest" description="Disordered" evidence="6">
    <location>
        <begin position="558"/>
        <end position="580"/>
    </location>
</feature>
<dbReference type="EMBL" id="SWFT01000159">
    <property type="protein sequence ID" value="KAA8897184.1"/>
    <property type="molecule type" value="Genomic_DNA"/>
</dbReference>
<feature type="compositionally biased region" description="Low complexity" evidence="6">
    <location>
        <begin position="817"/>
        <end position="843"/>
    </location>
</feature>
<evidence type="ECO:0000256" key="1">
    <source>
        <dbReference type="ARBA" id="ARBA00022679"/>
    </source>
</evidence>
<feature type="binding site" evidence="5">
    <location>
        <position position="1140"/>
    </location>
    <ligand>
        <name>ATP</name>
        <dbReference type="ChEBI" id="CHEBI:30616"/>
    </ligand>
</feature>
<feature type="region of interest" description="Disordered" evidence="6">
    <location>
        <begin position="611"/>
        <end position="707"/>
    </location>
</feature>
<feature type="compositionally biased region" description="Polar residues" evidence="6">
    <location>
        <begin position="558"/>
        <end position="571"/>
    </location>
</feature>
<feature type="compositionally biased region" description="Low complexity" evidence="6">
    <location>
        <begin position="81"/>
        <end position="90"/>
    </location>
</feature>
<dbReference type="GO" id="GO:0000165">
    <property type="term" value="P:MAPK cascade"/>
    <property type="evidence" value="ECO:0007669"/>
    <property type="project" value="UniProtKB-ARBA"/>
</dbReference>
<dbReference type="Pfam" id="PF00069">
    <property type="entry name" value="Pkinase"/>
    <property type="match status" value="1"/>
</dbReference>
<evidence type="ECO:0000256" key="3">
    <source>
        <dbReference type="ARBA" id="ARBA00022777"/>
    </source>
</evidence>
<dbReference type="SUPFAM" id="SSF56112">
    <property type="entry name" value="Protein kinase-like (PK-like)"/>
    <property type="match status" value="1"/>
</dbReference>
<feature type="region of interest" description="Disordered" evidence="6">
    <location>
        <begin position="215"/>
        <end position="243"/>
    </location>
</feature>
<dbReference type="FunFam" id="1.10.510.10:FF:000182">
    <property type="entry name" value="MAP kinase kinase kinase mkh1"/>
    <property type="match status" value="1"/>
</dbReference>
<feature type="compositionally biased region" description="Pro residues" evidence="6">
    <location>
        <begin position="432"/>
        <end position="446"/>
    </location>
</feature>
<protein>
    <recommendedName>
        <fullName evidence="7">Protein kinase domain-containing protein</fullName>
    </recommendedName>
</protein>
<dbReference type="InterPro" id="IPR017441">
    <property type="entry name" value="Protein_kinase_ATP_BS"/>
</dbReference>
<dbReference type="InterPro" id="IPR011009">
    <property type="entry name" value="Kinase-like_dom_sf"/>
</dbReference>
<feature type="region of interest" description="Disordered" evidence="6">
    <location>
        <begin position="1"/>
        <end position="26"/>
    </location>
</feature>
<feature type="compositionally biased region" description="Pro residues" evidence="6">
    <location>
        <begin position="380"/>
        <end position="404"/>
    </location>
</feature>
<feature type="region of interest" description="Disordered" evidence="6">
    <location>
        <begin position="38"/>
        <end position="120"/>
    </location>
</feature>
<dbReference type="PROSITE" id="PS00108">
    <property type="entry name" value="PROTEIN_KINASE_ST"/>
    <property type="match status" value="1"/>
</dbReference>
<dbReference type="InterPro" id="IPR000719">
    <property type="entry name" value="Prot_kinase_dom"/>
</dbReference>
<dbReference type="PANTHER" id="PTHR48016:SF48">
    <property type="entry name" value="SERINE_THREONINE-PROTEIN KINASE BCK1_SLK1_SSP31"/>
    <property type="match status" value="1"/>
</dbReference>
<dbReference type="GeneID" id="54784068"/>
<dbReference type="PROSITE" id="PS50011">
    <property type="entry name" value="PROTEIN_KINASE_DOM"/>
    <property type="match status" value="1"/>
</dbReference>
<dbReference type="PANTHER" id="PTHR48016">
    <property type="entry name" value="MAP KINASE KINASE KINASE SSK2-RELATED-RELATED"/>
    <property type="match status" value="1"/>
</dbReference>
<dbReference type="InterPro" id="IPR050538">
    <property type="entry name" value="MAP_kinase_kinase_kinase"/>
</dbReference>
<feature type="region of interest" description="Disordered" evidence="6">
    <location>
        <begin position="1045"/>
        <end position="1073"/>
    </location>
</feature>
<dbReference type="GO" id="GO:0030447">
    <property type="term" value="P:filamentous growth"/>
    <property type="evidence" value="ECO:0007669"/>
    <property type="project" value="UniProtKB-ARBA"/>
</dbReference>
<sequence length="1410" mass="154278">MAPPPPVNASPNSSPPKSLASSNSGGIGSIIGGYFGSKSSMELAPTASNTTALPPSAQAPTSASSSVPTITSASDQPRKISNTSTKSSSSLDYAQPAPVGKKFHHRQDSGSSVTSVGSGTEASSRDKRFALYAMTGASSGSQWSIANVVRWLDYNNFNPSWKEAFRRNAISGNRFLELANFDPQSHVWQQFSNYLELDNGDNSIERFIELLNETTAPPAEEGPPAKLEHRKSTPLGPTAYAPAPLNRPISYIDPNYYRQQHAPQNSSPLLTPTNPHKFFRKHELHQNYISPHAKANRSNSMENISVKKDSRKSGIFNMVRGKLSSKDHSFSTTHLSTNVANYTVQQPVPKSVEVRRGASPSPIRRSLESEISPFDSTPRKQPPPPPPPPADTVPPPPVPSVPPPPKPTLVPPVPPPVPSIPPPSLFAEHGVPPLPTEAPPSPPKPPSAGVISSPRGDRILDEKYWPKKDSMFHHSKVILVSRDNSTFVPVAVPPDELHSGPMIKELISKALQLPSAPFTVHLTDFYAREGNALPEPVLLEVVRGMNLVKLMVKSEAGSPSVNTYSTNSSDSRSFEIKGDNDKIYPATPQYLLQRPQEAPVTDYWNCKDPLETGASVQSPPEPSKAHYFPLRLPVPTATPGASSTPKKAAEPPNLQINTQDPPQSRSLPPSSTLPPPSTTSQPASFRVIRREEGREIDFDKRRKSSVEAKAPKLIPNIYTSSLQTDSIRSPVSASTIQTAKDDGNKLPLVPTPDQPRAPLLPDVKSTSPQPVGGSVTRSVSSSRSGSRPGSRNSELRRQGSTGSAIIAKRSAPPPPDRQSSVSRSSRVSMSRQSSLNRIPISRSASRRSESFSFKENSISFADAPAFSDSGSDDFFAKPLDSQSSDTDFFAKPMPQQKQQQRAVSDGDFFAKPIKKPPPPPPPPTAGNDDEFFMKRMPAKPKPNMNLLRPPAEEVFDNLEKYFPNTNLDKPIIEERRVDDDAKHQAQGIAKTFSSANLPSPQASTVPNDDGDVYYNTAIENKPMRRMKTIRGVAIEARTRLLAGKRAPPVPHSVDNSAENSWVSTPPPQFNLGRSKTKMWGQRVTEVTSSEIERGVVSNIQGKNGSFDRFVWIKGELIGRGSFGCVYLGFNVTTGEMLAVKQVEAQVDHRSKTMSNHGGILALHKEVETMKDLVHDNIVQYLGYEQKGNLYNMFLEYVSGGSVSAILKQFGKFDEGLIRHITRQVLMGLQYIHSNGILHRDMKADNLLLEVDGTCKISDFGISKRSKDIYSNNAEMSMQGTVFWMAPEVIDSIVEDKKQGYSAKVDIWSLGCVLLEMYAGHRPWSNEAVVSAIYKIGKTKLAPPIPGNIEISQEAREFIAACFTIDPNLRPTASELLKHPFMAEDPSFRFADTRLAKEILQATRKKGLVRQ</sequence>
<feature type="compositionally biased region" description="Low complexity" evidence="6">
    <location>
        <begin position="215"/>
        <end position="225"/>
    </location>
</feature>
<evidence type="ECO:0000256" key="2">
    <source>
        <dbReference type="ARBA" id="ARBA00022741"/>
    </source>
</evidence>
<proteinExistence type="predicted"/>
<comment type="caution">
    <text evidence="8">The sequence shown here is derived from an EMBL/GenBank/DDBJ whole genome shotgun (WGS) entry which is preliminary data.</text>
</comment>
<evidence type="ECO:0000313" key="9">
    <source>
        <dbReference type="Proteomes" id="UP000449547"/>
    </source>
</evidence>
<dbReference type="InterPro" id="IPR008271">
    <property type="entry name" value="Ser/Thr_kinase_AS"/>
</dbReference>
<dbReference type="GO" id="GO:0005524">
    <property type="term" value="F:ATP binding"/>
    <property type="evidence" value="ECO:0007669"/>
    <property type="project" value="UniProtKB-UniRule"/>
</dbReference>
<feature type="compositionally biased region" description="Low complexity" evidence="6">
    <location>
        <begin position="50"/>
        <end position="74"/>
    </location>
</feature>
<dbReference type="SMART" id="SM00220">
    <property type="entry name" value="S_TKc"/>
    <property type="match status" value="1"/>
</dbReference>
<dbReference type="RefSeq" id="XP_034009841.1">
    <property type="nucleotide sequence ID" value="XM_034158397.1"/>
</dbReference>
<gene>
    <name evidence="8" type="ORF">DIURU_005417</name>
</gene>
<organism evidence="8 9">
    <name type="scientific">Diutina rugosa</name>
    <name type="common">Yeast</name>
    <name type="synonym">Candida rugosa</name>
    <dbReference type="NCBI Taxonomy" id="5481"/>
    <lineage>
        <taxon>Eukaryota</taxon>
        <taxon>Fungi</taxon>
        <taxon>Dikarya</taxon>
        <taxon>Ascomycota</taxon>
        <taxon>Saccharomycotina</taxon>
        <taxon>Pichiomycetes</taxon>
        <taxon>Debaryomycetaceae</taxon>
        <taxon>Diutina</taxon>
    </lineage>
</organism>
<evidence type="ECO:0000313" key="8">
    <source>
        <dbReference type="EMBL" id="KAA8897184.1"/>
    </source>
</evidence>
<keyword evidence="2 5" id="KW-0547">Nucleotide-binding</keyword>